<gene>
    <name evidence="4" type="ORF">IPO85_06705</name>
</gene>
<dbReference type="GO" id="GO:0006260">
    <property type="term" value="P:DNA replication"/>
    <property type="evidence" value="ECO:0007669"/>
    <property type="project" value="InterPro"/>
</dbReference>
<dbReference type="GO" id="GO:0009295">
    <property type="term" value="C:nucleoid"/>
    <property type="evidence" value="ECO:0007669"/>
    <property type="project" value="TreeGrafter"/>
</dbReference>
<dbReference type="InterPro" id="IPR000424">
    <property type="entry name" value="Primosome_PriB/ssb"/>
</dbReference>
<dbReference type="AlphaFoldDB" id="A0A9D7XE34"/>
<name>A0A9D7XE34_9BACT</name>
<dbReference type="InterPro" id="IPR012340">
    <property type="entry name" value="NA-bd_OB-fold"/>
</dbReference>
<dbReference type="NCBIfam" id="TIGR00621">
    <property type="entry name" value="ssb"/>
    <property type="match status" value="1"/>
</dbReference>
<organism evidence="4 5">
    <name type="scientific">Candidatus Defluviibacterium haderslevense</name>
    <dbReference type="NCBI Taxonomy" id="2981993"/>
    <lineage>
        <taxon>Bacteria</taxon>
        <taxon>Pseudomonadati</taxon>
        <taxon>Bacteroidota</taxon>
        <taxon>Saprospiria</taxon>
        <taxon>Saprospirales</taxon>
        <taxon>Saprospiraceae</taxon>
        <taxon>Candidatus Defluviibacterium</taxon>
    </lineage>
</organism>
<dbReference type="HAMAP" id="MF_00984">
    <property type="entry name" value="SSB"/>
    <property type="match status" value="1"/>
</dbReference>
<dbReference type="EMBL" id="JADKFW010000004">
    <property type="protein sequence ID" value="MBK9717191.1"/>
    <property type="molecule type" value="Genomic_DNA"/>
</dbReference>
<dbReference type="Proteomes" id="UP000808349">
    <property type="component" value="Unassembled WGS sequence"/>
</dbReference>
<evidence type="ECO:0000313" key="5">
    <source>
        <dbReference type="Proteomes" id="UP000808349"/>
    </source>
</evidence>
<protein>
    <recommendedName>
        <fullName evidence="2 3">Single-stranded DNA-binding protein</fullName>
        <shortName evidence="2">SSB</shortName>
    </recommendedName>
</protein>
<evidence type="ECO:0000256" key="2">
    <source>
        <dbReference type="HAMAP-Rule" id="MF_00984"/>
    </source>
</evidence>
<proteinExistence type="inferred from homology"/>
<dbReference type="PANTHER" id="PTHR10302">
    <property type="entry name" value="SINGLE-STRANDED DNA-BINDING PROTEIN"/>
    <property type="match status" value="1"/>
</dbReference>
<dbReference type="InterPro" id="IPR011344">
    <property type="entry name" value="ssDNA-bd"/>
</dbReference>
<dbReference type="GO" id="GO:0003697">
    <property type="term" value="F:single-stranded DNA binding"/>
    <property type="evidence" value="ECO:0007669"/>
    <property type="project" value="UniProtKB-UniRule"/>
</dbReference>
<keyword evidence="1 2" id="KW-0238">DNA-binding</keyword>
<comment type="subunit">
    <text evidence="2">Homotetramer.</text>
</comment>
<comment type="caution">
    <text evidence="4">The sequence shown here is derived from an EMBL/GenBank/DDBJ whole genome shotgun (WGS) entry which is preliminary data.</text>
</comment>
<evidence type="ECO:0000256" key="3">
    <source>
        <dbReference type="PIRNR" id="PIRNR002070"/>
    </source>
</evidence>
<dbReference type="PANTHER" id="PTHR10302:SF0">
    <property type="entry name" value="SINGLE-STRANDED DNA-BINDING PROTEIN, MITOCHONDRIAL"/>
    <property type="match status" value="1"/>
</dbReference>
<dbReference type="Pfam" id="PF00436">
    <property type="entry name" value="SSB"/>
    <property type="match status" value="1"/>
</dbReference>
<evidence type="ECO:0000256" key="1">
    <source>
        <dbReference type="ARBA" id="ARBA00023125"/>
    </source>
</evidence>
<evidence type="ECO:0000313" key="4">
    <source>
        <dbReference type="EMBL" id="MBK9717191.1"/>
    </source>
</evidence>
<reference evidence="4 5" key="1">
    <citation type="submission" date="2020-10" db="EMBL/GenBank/DDBJ databases">
        <title>Connecting structure to function with the recovery of over 1000 high-quality activated sludge metagenome-assembled genomes encoding full-length rRNA genes using long-read sequencing.</title>
        <authorList>
            <person name="Singleton C.M."/>
            <person name="Petriglieri F."/>
            <person name="Kristensen J.M."/>
            <person name="Kirkegaard R.H."/>
            <person name="Michaelsen T.Y."/>
            <person name="Andersen M.H."/>
            <person name="Karst S.M."/>
            <person name="Dueholm M.S."/>
            <person name="Nielsen P.H."/>
            <person name="Albertsen M."/>
        </authorList>
    </citation>
    <scope>NUCLEOTIDE SEQUENCE [LARGE SCALE GENOMIC DNA]</scope>
    <source>
        <strain evidence="4">Ribe_18-Q3-R11-54_BAT3C.373</strain>
    </source>
</reference>
<dbReference type="SUPFAM" id="SSF50249">
    <property type="entry name" value="Nucleic acid-binding proteins"/>
    <property type="match status" value="1"/>
</dbReference>
<dbReference type="Gene3D" id="2.40.50.140">
    <property type="entry name" value="Nucleic acid-binding proteins"/>
    <property type="match status" value="1"/>
</dbReference>
<sequence length="112" mass="12652">MNSLRNSVQLIGNLGKDPEMTTLEKGKKITRATIATNESYKSNNGDKVTETQWHNLVAWDAKAEFMEKYLKKGNEVIIKGRISNRSYEDKSGVTKYISEIIVSEIVKLTKDA</sequence>
<dbReference type="CDD" id="cd04496">
    <property type="entry name" value="SSB_OBF"/>
    <property type="match status" value="1"/>
</dbReference>
<dbReference type="PROSITE" id="PS50935">
    <property type="entry name" value="SSB"/>
    <property type="match status" value="1"/>
</dbReference>
<accession>A0A9D7XE34</accession>
<comment type="caution">
    <text evidence="2">Lacks conserved residue(s) required for the propagation of feature annotation.</text>
</comment>
<dbReference type="PIRSF" id="PIRSF002070">
    <property type="entry name" value="SSB"/>
    <property type="match status" value="1"/>
</dbReference>